<proteinExistence type="predicted"/>
<name>A0A644WR25_9ZZZZ</name>
<sequence>MTKLNRWFYMVNEGDNYKTYTRDSWIIPEEGTEVWCTGWPRGQTIRPYGDGCHVLVGLSVYHCDQFMGFLTDWEQDGYEWGIVGVTVQREQQINGRWTPV</sequence>
<organism evidence="1">
    <name type="scientific">bioreactor metagenome</name>
    <dbReference type="NCBI Taxonomy" id="1076179"/>
    <lineage>
        <taxon>unclassified sequences</taxon>
        <taxon>metagenomes</taxon>
        <taxon>ecological metagenomes</taxon>
    </lineage>
</organism>
<dbReference type="AlphaFoldDB" id="A0A644WR25"/>
<comment type="caution">
    <text evidence="1">The sequence shown here is derived from an EMBL/GenBank/DDBJ whole genome shotgun (WGS) entry which is preliminary data.</text>
</comment>
<evidence type="ECO:0000313" key="1">
    <source>
        <dbReference type="EMBL" id="MPM06345.1"/>
    </source>
</evidence>
<reference evidence="1" key="1">
    <citation type="submission" date="2019-08" db="EMBL/GenBank/DDBJ databases">
        <authorList>
            <person name="Kucharzyk K."/>
            <person name="Murdoch R.W."/>
            <person name="Higgins S."/>
            <person name="Loffler F."/>
        </authorList>
    </citation>
    <scope>NUCLEOTIDE SEQUENCE</scope>
</reference>
<accession>A0A644WR25</accession>
<gene>
    <name evidence="1" type="ORF">SDC9_52644</name>
</gene>
<protein>
    <submittedName>
        <fullName evidence="1">Uncharacterized protein</fullName>
    </submittedName>
</protein>
<dbReference type="EMBL" id="VSSQ01001219">
    <property type="protein sequence ID" value="MPM06345.1"/>
    <property type="molecule type" value="Genomic_DNA"/>
</dbReference>